<dbReference type="PIRSF" id="PIRSF001123">
    <property type="entry name" value="PepA_GA"/>
    <property type="match status" value="1"/>
</dbReference>
<keyword evidence="4" id="KW-0479">Metal-binding</keyword>
<evidence type="ECO:0000256" key="2">
    <source>
        <dbReference type="ARBA" id="ARBA00022438"/>
    </source>
</evidence>
<comment type="similarity">
    <text evidence="1 6">Belongs to the peptidase M42 family.</text>
</comment>
<reference evidence="7 8" key="1">
    <citation type="submission" date="2023-07" db="EMBL/GenBank/DDBJ databases">
        <title>Genomic Encyclopedia of Type Strains, Phase IV (KMG-IV): sequencing the most valuable type-strain genomes for metagenomic binning, comparative biology and taxonomic classification.</title>
        <authorList>
            <person name="Goeker M."/>
        </authorList>
    </citation>
    <scope>NUCLEOTIDE SEQUENCE [LARGE SCALE GENOMIC DNA]</scope>
    <source>
        <strain evidence="7 8">T98</strain>
    </source>
</reference>
<sequence>MKKTGGYHLPILAIQPNEEYILAVLKKLLDTPSPSGFTYAVLKLVAEEAAALGASLSWNEKGGLILRVEGLDPSRTIGLSAHVDTLGAMVRSIRPDGTLRLTSVGGFTMYSIENEYCVIHTRSGKTYTGTILSTRPSAHAYPADARDIKRIEENMEVRIDELVSGKDDVLKLGIVPGDFISFDARPVFTPSGYIKSRHLDDKASVAALLGLLESIKREGWKPLHNLSLLISNYEEVGHGAAWIPGEISELIAVDMGVLGDDLSCKETDVSICAKDSTGPYDYMMTGRLIELAQGLGIPHAVDIYPHYGSDASAALHGGANIRAALIGPGVHASHSMERTHKQAVFNTAKLLAAYVGANRNKAARPEIQPEQPDA</sequence>
<keyword evidence="8" id="KW-1185">Reference proteome</keyword>
<comment type="caution">
    <text evidence="7">The sequence shown here is derived from an EMBL/GenBank/DDBJ whole genome shotgun (WGS) entry which is preliminary data.</text>
</comment>
<evidence type="ECO:0000256" key="5">
    <source>
        <dbReference type="ARBA" id="ARBA00022801"/>
    </source>
</evidence>
<dbReference type="PANTHER" id="PTHR32481:SF7">
    <property type="entry name" value="AMINOPEPTIDASE YHFE-RELATED"/>
    <property type="match status" value="1"/>
</dbReference>
<gene>
    <name evidence="7" type="ORF">J2Z22_002476</name>
</gene>
<organism evidence="7 8">
    <name type="scientific">Paenibacillus forsythiae</name>
    <dbReference type="NCBI Taxonomy" id="365616"/>
    <lineage>
        <taxon>Bacteria</taxon>
        <taxon>Bacillati</taxon>
        <taxon>Bacillota</taxon>
        <taxon>Bacilli</taxon>
        <taxon>Bacillales</taxon>
        <taxon>Paenibacillaceae</taxon>
        <taxon>Paenibacillus</taxon>
    </lineage>
</organism>
<dbReference type="RefSeq" id="WP_051503470.1">
    <property type="nucleotide sequence ID" value="NZ_JAUSUY010000009.1"/>
</dbReference>
<dbReference type="Proteomes" id="UP001248709">
    <property type="component" value="Unassembled WGS sequence"/>
</dbReference>
<evidence type="ECO:0000256" key="3">
    <source>
        <dbReference type="ARBA" id="ARBA00022670"/>
    </source>
</evidence>
<keyword evidence="5" id="KW-0378">Hydrolase</keyword>
<evidence type="ECO:0000313" key="8">
    <source>
        <dbReference type="Proteomes" id="UP001248709"/>
    </source>
</evidence>
<dbReference type="PANTHER" id="PTHR32481">
    <property type="entry name" value="AMINOPEPTIDASE"/>
    <property type="match status" value="1"/>
</dbReference>
<dbReference type="InterPro" id="IPR008007">
    <property type="entry name" value="Peptidase_M42"/>
</dbReference>
<accession>A0ABU3H7Z0</accession>
<dbReference type="InterPro" id="IPR051464">
    <property type="entry name" value="Peptidase_M42_aminopept"/>
</dbReference>
<dbReference type="SUPFAM" id="SSF53187">
    <property type="entry name" value="Zn-dependent exopeptidases"/>
    <property type="match status" value="1"/>
</dbReference>
<dbReference type="CDD" id="cd05657">
    <property type="entry name" value="M42_glucanase_like"/>
    <property type="match status" value="1"/>
</dbReference>
<proteinExistence type="inferred from homology"/>
<dbReference type="InterPro" id="IPR023367">
    <property type="entry name" value="Peptidase_M42_dom2"/>
</dbReference>
<keyword evidence="2 7" id="KW-0031">Aminopeptidase</keyword>
<dbReference type="EMBL" id="JAUSUY010000009">
    <property type="protein sequence ID" value="MDT3426942.1"/>
    <property type="molecule type" value="Genomic_DNA"/>
</dbReference>
<dbReference type="Gene3D" id="3.40.630.10">
    <property type="entry name" value="Zn peptidases"/>
    <property type="match status" value="1"/>
</dbReference>
<evidence type="ECO:0000256" key="6">
    <source>
        <dbReference type="PIRNR" id="PIRNR001123"/>
    </source>
</evidence>
<evidence type="ECO:0000256" key="1">
    <source>
        <dbReference type="ARBA" id="ARBA00006272"/>
    </source>
</evidence>
<keyword evidence="3" id="KW-0645">Protease</keyword>
<evidence type="ECO:0000313" key="7">
    <source>
        <dbReference type="EMBL" id="MDT3426942.1"/>
    </source>
</evidence>
<dbReference type="Gene3D" id="2.40.30.40">
    <property type="entry name" value="Peptidase M42, domain 2"/>
    <property type="match status" value="1"/>
</dbReference>
<dbReference type="Pfam" id="PF05343">
    <property type="entry name" value="Peptidase_M42"/>
    <property type="match status" value="1"/>
</dbReference>
<evidence type="ECO:0000256" key="4">
    <source>
        <dbReference type="ARBA" id="ARBA00022723"/>
    </source>
</evidence>
<name>A0ABU3H7Z0_9BACL</name>
<dbReference type="GO" id="GO:0004177">
    <property type="term" value="F:aminopeptidase activity"/>
    <property type="evidence" value="ECO:0007669"/>
    <property type="project" value="UniProtKB-KW"/>
</dbReference>
<dbReference type="SUPFAM" id="SSF101821">
    <property type="entry name" value="Aminopeptidase/glucanase lid domain"/>
    <property type="match status" value="1"/>
</dbReference>
<protein>
    <submittedName>
        <fullName evidence="7">Aminopeptidase FrvX</fullName>
    </submittedName>
</protein>